<dbReference type="AlphaFoldDB" id="A0A842JDY1"/>
<dbReference type="SUPFAM" id="SSF48452">
    <property type="entry name" value="TPR-like"/>
    <property type="match status" value="1"/>
</dbReference>
<proteinExistence type="predicted"/>
<feature type="region of interest" description="Disordered" evidence="1">
    <location>
        <begin position="73"/>
        <end position="122"/>
    </location>
</feature>
<evidence type="ECO:0000313" key="4">
    <source>
        <dbReference type="Proteomes" id="UP000552683"/>
    </source>
</evidence>
<keyword evidence="2" id="KW-1133">Transmembrane helix</keyword>
<sequence length="301" mass="34049">MLETYEILELERRWRAYDKKRKEFKFSDKKNYIYAISAVLAISVSVSSLTFYLLKDSLVNNVSSTTISKDIKESNKDTIRQSENIEPEQKIDPSNNTLLNSDNFGGTENISNSQNNSIANEDASDGINTEIQQHGWVNANDIPQDIQPAPVDNMRKSIGGRQVAVKTPTEEMINFDSEKPIVAKGMSSSQNLNKFQIQSSGSDVSVDELTAKFEKSNSSDIAVLIARRYYDIKDYKNSEKWALIANELDSNNEESWIIFAKSKYNLKQKDDAISVLKIYNDKANSANIEDLMRQIEDDTAL</sequence>
<keyword evidence="2" id="KW-0812">Transmembrane</keyword>
<dbReference type="EMBL" id="JACLZK010000002">
    <property type="protein sequence ID" value="MBC2883254.1"/>
    <property type="molecule type" value="Genomic_DNA"/>
</dbReference>
<keyword evidence="2" id="KW-0472">Membrane</keyword>
<accession>A0A842JDY1</accession>
<dbReference type="Gene3D" id="1.25.40.10">
    <property type="entry name" value="Tetratricopeptide repeat domain"/>
    <property type="match status" value="1"/>
</dbReference>
<gene>
    <name evidence="3" type="ORF">H7R39_08305</name>
</gene>
<dbReference type="RefSeq" id="WP_185898797.1">
    <property type="nucleotide sequence ID" value="NZ_JACLZK010000002.1"/>
</dbReference>
<protein>
    <submittedName>
        <fullName evidence="3">Transformation system protein</fullName>
    </submittedName>
</protein>
<evidence type="ECO:0000256" key="2">
    <source>
        <dbReference type="SAM" id="Phobius"/>
    </source>
</evidence>
<reference evidence="3 4" key="1">
    <citation type="submission" date="2020-08" db="EMBL/GenBank/DDBJ databases">
        <title>Complete genome and description of Campylobacter massiliensis Marseille-Q3452 sp. nov.</title>
        <authorList>
            <person name="Antezack A."/>
        </authorList>
    </citation>
    <scope>NUCLEOTIDE SEQUENCE [LARGE SCALE GENOMIC DNA]</scope>
    <source>
        <strain evidence="3 4">Marseille-Q3452</strain>
    </source>
</reference>
<feature type="transmembrane region" description="Helical" evidence="2">
    <location>
        <begin position="32"/>
        <end position="54"/>
    </location>
</feature>
<feature type="compositionally biased region" description="Low complexity" evidence="1">
    <location>
        <begin position="109"/>
        <end position="120"/>
    </location>
</feature>
<comment type="caution">
    <text evidence="3">The sequence shown here is derived from an EMBL/GenBank/DDBJ whole genome shotgun (WGS) entry which is preliminary data.</text>
</comment>
<feature type="compositionally biased region" description="Polar residues" evidence="1">
    <location>
        <begin position="92"/>
        <end position="108"/>
    </location>
</feature>
<organism evidence="3 4">
    <name type="scientific">Campylobacter massiliensis</name>
    <dbReference type="NCBI Taxonomy" id="2762557"/>
    <lineage>
        <taxon>Bacteria</taxon>
        <taxon>Pseudomonadati</taxon>
        <taxon>Campylobacterota</taxon>
        <taxon>Epsilonproteobacteria</taxon>
        <taxon>Campylobacterales</taxon>
        <taxon>Campylobacteraceae</taxon>
        <taxon>Campylobacter</taxon>
    </lineage>
</organism>
<dbReference type="Proteomes" id="UP000552683">
    <property type="component" value="Unassembled WGS sequence"/>
</dbReference>
<keyword evidence="4" id="KW-1185">Reference proteome</keyword>
<evidence type="ECO:0000313" key="3">
    <source>
        <dbReference type="EMBL" id="MBC2883254.1"/>
    </source>
</evidence>
<dbReference type="InterPro" id="IPR011990">
    <property type="entry name" value="TPR-like_helical_dom_sf"/>
</dbReference>
<name>A0A842JDY1_9BACT</name>
<evidence type="ECO:0000256" key="1">
    <source>
        <dbReference type="SAM" id="MobiDB-lite"/>
    </source>
</evidence>